<proteinExistence type="predicted"/>
<dbReference type="Proteomes" id="UP001060085">
    <property type="component" value="Linkage Group LG04"/>
</dbReference>
<reference evidence="2" key="1">
    <citation type="journal article" date="2023" name="Nat. Plants">
        <title>Single-cell RNA sequencing provides a high-resolution roadmap for understanding the multicellular compartmentation of specialized metabolism.</title>
        <authorList>
            <person name="Sun S."/>
            <person name="Shen X."/>
            <person name="Li Y."/>
            <person name="Li Y."/>
            <person name="Wang S."/>
            <person name="Li R."/>
            <person name="Zhang H."/>
            <person name="Shen G."/>
            <person name="Guo B."/>
            <person name="Wei J."/>
            <person name="Xu J."/>
            <person name="St-Pierre B."/>
            <person name="Chen S."/>
            <person name="Sun C."/>
        </authorList>
    </citation>
    <scope>NUCLEOTIDE SEQUENCE [LARGE SCALE GENOMIC DNA]</scope>
</reference>
<evidence type="ECO:0000313" key="2">
    <source>
        <dbReference type="Proteomes" id="UP001060085"/>
    </source>
</evidence>
<protein>
    <submittedName>
        <fullName evidence="1">Uncharacterized protein</fullName>
    </submittedName>
</protein>
<dbReference type="EMBL" id="CM044704">
    <property type="protein sequence ID" value="KAI5668608.1"/>
    <property type="molecule type" value="Genomic_DNA"/>
</dbReference>
<keyword evidence="2" id="KW-1185">Reference proteome</keyword>
<evidence type="ECO:0000313" key="1">
    <source>
        <dbReference type="EMBL" id="KAI5668608.1"/>
    </source>
</evidence>
<organism evidence="1 2">
    <name type="scientific">Catharanthus roseus</name>
    <name type="common">Madagascar periwinkle</name>
    <name type="synonym">Vinca rosea</name>
    <dbReference type="NCBI Taxonomy" id="4058"/>
    <lineage>
        <taxon>Eukaryota</taxon>
        <taxon>Viridiplantae</taxon>
        <taxon>Streptophyta</taxon>
        <taxon>Embryophyta</taxon>
        <taxon>Tracheophyta</taxon>
        <taxon>Spermatophyta</taxon>
        <taxon>Magnoliopsida</taxon>
        <taxon>eudicotyledons</taxon>
        <taxon>Gunneridae</taxon>
        <taxon>Pentapetalae</taxon>
        <taxon>asterids</taxon>
        <taxon>lamiids</taxon>
        <taxon>Gentianales</taxon>
        <taxon>Apocynaceae</taxon>
        <taxon>Rauvolfioideae</taxon>
        <taxon>Vinceae</taxon>
        <taxon>Catharanthinae</taxon>
        <taxon>Catharanthus</taxon>
    </lineage>
</organism>
<accession>A0ACC0B7J7</accession>
<name>A0ACC0B7J7_CATRO</name>
<gene>
    <name evidence="1" type="ORF">M9H77_18461</name>
</gene>
<sequence length="1010" mass="113330">MVVWQQHTVLSHFHMNPTGTFGAIPTHNLFHFHHQLRWAKISGFGLLLQRKRSSLERRRLKLVVTAQLSNSFSLDFGLNSKAIQSRGLSRKPWVGPLPGDIAEVEAYCRIFRAAEWFHNSLMDTLCNPLTGECSISYDVPSEDKPLLEDKIVSVLGCMVFLLNKGREDVLLGRSSAMSLFRESDVDIMEDKLPPLATFRGEMKRYCESLHVALEIYLTPDDARSTDVWRKLQKLKNVCYDSGFPRCDGDPCHTLFANWNPVYLSTSKEDKESNPEVAFWRGGQVTEEGLQWLIEKGFKTIVDLRAETVKDIFYETRLDEAVLSGRIELIKLPVEVGTAPSMEQVEQFAALVSDSSKKLIYLHSKEGVWRTSAMVSRWRQYMSRYRSQIVSADAFSSLDIPSHDTGALGDSSFTSFLDQGMVSNGENGSSRNKLDEPREIPKQISQAANNQSFSSSGTCNKEQDLTTTENRVEYLKEFNSEVSPLESQLPPPNIFSRKVMSKFFRSKKISPLTYFDYERKRLETLSASIYSSIGPTWRNETNESYDGYRLDRESANGSFSGKSISSESVIPPVDQACYGPNDSFSSFLNGFGNEKVHTANGKDDSVGSQNKLEKSVLPRTNTANQSSKSEVSISGGSGDLERIDGNMCASATGVVRVQSRRKAEMFLVRTDGFSCSREKVTESSLAFTHPSTQQQMLLWKSPPKTALLLKKLGQELMEEAKEVASFLYYQEHMNVLVEPEVHDIFARIPGFGFVQTFYSQDTSDLHERVDFVACLGGDGVILHASNLFRGAVPPVVSFNLGSLGFLTSHTFEDYKKDLRQIIHGNNTVDGVYITLRMRLRCEIFRNGKAVPGKVFDVLNEIVVDRGSNPYLSKIECYEHDHLITKVQGDGVIVATPTGSTAYSTAAGGSMVHPNVPCMLFTPICPHSLSFRPVILPDSARLELKIPEDARSNAWVSFDGKRRQQLSRGDSVRISMSQHPLPTVNKSDQTGDWFHSLIRCLNWNERLDQKAL</sequence>
<comment type="caution">
    <text evidence="1">The sequence shown here is derived from an EMBL/GenBank/DDBJ whole genome shotgun (WGS) entry which is preliminary data.</text>
</comment>